<dbReference type="AlphaFoldDB" id="A0A2H1W5H3"/>
<evidence type="ECO:0000313" key="1">
    <source>
        <dbReference type="EMBL" id="SOQ48263.1"/>
    </source>
</evidence>
<sequence>MVLFDSSNFVFSSVMLSFRDVISSKALAISTVMGGGNLDRSFATKMGKSFRLIFFIKIIISFRIFSVLSGQRHGMSLYFPTALNSRYLARFASSVVKADLQVCKMLALSNRRSMAACFKNANTSLTISGSELIVINTCSGYGRASREQTIRYKQRTHKGMAVDMTSGCDVIDRDIAPQPSMQSRLRWRAR</sequence>
<protein>
    <submittedName>
        <fullName evidence="1">SFRICE_019494</fullName>
    </submittedName>
</protein>
<name>A0A2H1W5H3_SPOFR</name>
<reference evidence="1" key="1">
    <citation type="submission" date="2016-07" db="EMBL/GenBank/DDBJ databases">
        <authorList>
            <person name="Bretaudeau A."/>
        </authorList>
    </citation>
    <scope>NUCLEOTIDE SEQUENCE</scope>
    <source>
        <strain evidence="1">Rice</strain>
        <tissue evidence="1">Whole body</tissue>
    </source>
</reference>
<organism evidence="1">
    <name type="scientific">Spodoptera frugiperda</name>
    <name type="common">Fall armyworm</name>
    <dbReference type="NCBI Taxonomy" id="7108"/>
    <lineage>
        <taxon>Eukaryota</taxon>
        <taxon>Metazoa</taxon>
        <taxon>Ecdysozoa</taxon>
        <taxon>Arthropoda</taxon>
        <taxon>Hexapoda</taxon>
        <taxon>Insecta</taxon>
        <taxon>Pterygota</taxon>
        <taxon>Neoptera</taxon>
        <taxon>Endopterygota</taxon>
        <taxon>Lepidoptera</taxon>
        <taxon>Glossata</taxon>
        <taxon>Ditrysia</taxon>
        <taxon>Noctuoidea</taxon>
        <taxon>Noctuidae</taxon>
        <taxon>Amphipyrinae</taxon>
        <taxon>Spodoptera</taxon>
    </lineage>
</organism>
<dbReference type="EMBL" id="ODYU01006428">
    <property type="protein sequence ID" value="SOQ48263.1"/>
    <property type="molecule type" value="Genomic_DNA"/>
</dbReference>
<accession>A0A2H1W5H3</accession>
<gene>
    <name evidence="1" type="ORF">SFRICE_019494</name>
</gene>
<proteinExistence type="predicted"/>